<sequence length="248" mass="28175">MANLVLILELIGTGSFSKVYKALDFTNTGYAMKCADFRTTLRPVNKSSAETSPPSSESTLSTSSLDLLLNEIQILSKLRSDYVLRFFFCWAEAQDNRGDVQLNRERLQAYIRRNLPANPSTSEPLSQISIQTELCHMPLVDYLTHSSSYIHRDVKPGNIFGRRDNHGMYILKIGDFQVVQQHGSLFDRMEVFGKIGSCEDDDARLSYIREQVTLSRQDNFAKVINRMLAINPDNRPMSSKLEGMIPRL</sequence>
<evidence type="ECO:0000256" key="3">
    <source>
        <dbReference type="ARBA" id="ARBA00022777"/>
    </source>
</evidence>
<keyword evidence="4 5" id="KW-0067">ATP-binding</keyword>
<dbReference type="GO" id="GO:0004672">
    <property type="term" value="F:protein kinase activity"/>
    <property type="evidence" value="ECO:0007669"/>
    <property type="project" value="InterPro"/>
</dbReference>
<organism evidence="7 8">
    <name type="scientific">Folsomia candida</name>
    <name type="common">Springtail</name>
    <dbReference type="NCBI Taxonomy" id="158441"/>
    <lineage>
        <taxon>Eukaryota</taxon>
        <taxon>Metazoa</taxon>
        <taxon>Ecdysozoa</taxon>
        <taxon>Arthropoda</taxon>
        <taxon>Hexapoda</taxon>
        <taxon>Collembola</taxon>
        <taxon>Entomobryomorpha</taxon>
        <taxon>Isotomoidea</taxon>
        <taxon>Isotomidae</taxon>
        <taxon>Proisotominae</taxon>
        <taxon>Folsomia</taxon>
    </lineage>
</organism>
<evidence type="ECO:0000313" key="7">
    <source>
        <dbReference type="EMBL" id="OXA47820.1"/>
    </source>
</evidence>
<dbReference type="SMART" id="SM00220">
    <property type="entry name" value="S_TKc"/>
    <property type="match status" value="1"/>
</dbReference>
<dbReference type="PANTHER" id="PTHR11042:SF189">
    <property type="entry name" value="PROTEIN KINASE DOMAIN-CONTAINING PROTEIN"/>
    <property type="match status" value="1"/>
</dbReference>
<dbReference type="OrthoDB" id="1405469at2759"/>
<dbReference type="Proteomes" id="UP000198287">
    <property type="component" value="Unassembled WGS sequence"/>
</dbReference>
<proteinExistence type="predicted"/>
<dbReference type="InterPro" id="IPR011009">
    <property type="entry name" value="Kinase-like_dom_sf"/>
</dbReference>
<name>A0A226DRX9_FOLCA</name>
<evidence type="ECO:0000313" key="8">
    <source>
        <dbReference type="Proteomes" id="UP000198287"/>
    </source>
</evidence>
<evidence type="ECO:0000256" key="4">
    <source>
        <dbReference type="ARBA" id="ARBA00022840"/>
    </source>
</evidence>
<dbReference type="SUPFAM" id="SSF56112">
    <property type="entry name" value="Protein kinase-like (PK-like)"/>
    <property type="match status" value="1"/>
</dbReference>
<dbReference type="PANTHER" id="PTHR11042">
    <property type="entry name" value="EUKARYOTIC TRANSLATION INITIATION FACTOR 2-ALPHA KINASE EIF2-ALPHA KINASE -RELATED"/>
    <property type="match status" value="1"/>
</dbReference>
<protein>
    <submittedName>
        <fullName evidence="7">Cyclin-dependent kinase 1</fullName>
    </submittedName>
</protein>
<dbReference type="Gene3D" id="3.30.200.20">
    <property type="entry name" value="Phosphorylase Kinase, domain 1"/>
    <property type="match status" value="1"/>
</dbReference>
<dbReference type="EMBL" id="LNIX01000012">
    <property type="protein sequence ID" value="OXA47820.1"/>
    <property type="molecule type" value="Genomic_DNA"/>
</dbReference>
<dbReference type="AlphaFoldDB" id="A0A226DRX9"/>
<dbReference type="Pfam" id="PF00069">
    <property type="entry name" value="Pkinase"/>
    <property type="match status" value="1"/>
</dbReference>
<accession>A0A226DRX9</accession>
<reference evidence="7 8" key="1">
    <citation type="submission" date="2015-12" db="EMBL/GenBank/DDBJ databases">
        <title>The genome of Folsomia candida.</title>
        <authorList>
            <person name="Faddeeva A."/>
            <person name="Derks M.F."/>
            <person name="Anvar Y."/>
            <person name="Smit S."/>
            <person name="Van Straalen N."/>
            <person name="Roelofs D."/>
        </authorList>
    </citation>
    <scope>NUCLEOTIDE SEQUENCE [LARGE SCALE GENOMIC DNA]</scope>
    <source>
        <strain evidence="7 8">VU population</strain>
        <tissue evidence="7">Whole body</tissue>
    </source>
</reference>
<keyword evidence="8" id="KW-1185">Reference proteome</keyword>
<keyword evidence="2 5" id="KW-0547">Nucleotide-binding</keyword>
<dbReference type="InterPro" id="IPR017441">
    <property type="entry name" value="Protein_kinase_ATP_BS"/>
</dbReference>
<dbReference type="PROSITE" id="PS00107">
    <property type="entry name" value="PROTEIN_KINASE_ATP"/>
    <property type="match status" value="1"/>
</dbReference>
<evidence type="ECO:0000256" key="1">
    <source>
        <dbReference type="ARBA" id="ARBA00022679"/>
    </source>
</evidence>
<dbReference type="GO" id="GO:0005524">
    <property type="term" value="F:ATP binding"/>
    <property type="evidence" value="ECO:0007669"/>
    <property type="project" value="UniProtKB-UniRule"/>
</dbReference>
<comment type="caution">
    <text evidence="7">The sequence shown here is derived from an EMBL/GenBank/DDBJ whole genome shotgun (WGS) entry which is preliminary data.</text>
</comment>
<keyword evidence="3 7" id="KW-0418">Kinase</keyword>
<dbReference type="GO" id="GO:0005737">
    <property type="term" value="C:cytoplasm"/>
    <property type="evidence" value="ECO:0007669"/>
    <property type="project" value="TreeGrafter"/>
</dbReference>
<evidence type="ECO:0000256" key="5">
    <source>
        <dbReference type="PROSITE-ProRule" id="PRU10141"/>
    </source>
</evidence>
<feature type="binding site" evidence="5">
    <location>
        <position position="33"/>
    </location>
    <ligand>
        <name>ATP</name>
        <dbReference type="ChEBI" id="CHEBI:30616"/>
    </ligand>
</feature>
<evidence type="ECO:0000259" key="6">
    <source>
        <dbReference type="PROSITE" id="PS50011"/>
    </source>
</evidence>
<dbReference type="GO" id="GO:0005634">
    <property type="term" value="C:nucleus"/>
    <property type="evidence" value="ECO:0007669"/>
    <property type="project" value="TreeGrafter"/>
</dbReference>
<evidence type="ECO:0000256" key="2">
    <source>
        <dbReference type="ARBA" id="ARBA00022741"/>
    </source>
</evidence>
<gene>
    <name evidence="7" type="ORF">Fcan01_17123</name>
</gene>
<dbReference type="InterPro" id="IPR000719">
    <property type="entry name" value="Prot_kinase_dom"/>
</dbReference>
<dbReference type="Gene3D" id="1.10.510.10">
    <property type="entry name" value="Transferase(Phosphotransferase) domain 1"/>
    <property type="match status" value="1"/>
</dbReference>
<dbReference type="PROSITE" id="PS50011">
    <property type="entry name" value="PROTEIN_KINASE_DOM"/>
    <property type="match status" value="1"/>
</dbReference>
<feature type="domain" description="Protein kinase" evidence="6">
    <location>
        <begin position="5"/>
        <end position="248"/>
    </location>
</feature>
<dbReference type="InterPro" id="IPR050339">
    <property type="entry name" value="CC_SR_Kinase"/>
</dbReference>
<keyword evidence="1" id="KW-0808">Transferase</keyword>